<comment type="subcellular location">
    <subcellularLocation>
        <location evidence="1">Membrane</location>
    </subcellularLocation>
</comment>
<organism evidence="9">
    <name type="scientific">Haemonchus placei</name>
    <name type="common">Barber's pole worm</name>
    <dbReference type="NCBI Taxonomy" id="6290"/>
    <lineage>
        <taxon>Eukaryota</taxon>
        <taxon>Metazoa</taxon>
        <taxon>Ecdysozoa</taxon>
        <taxon>Nematoda</taxon>
        <taxon>Chromadorea</taxon>
        <taxon>Rhabditida</taxon>
        <taxon>Rhabditina</taxon>
        <taxon>Rhabditomorpha</taxon>
        <taxon>Strongyloidea</taxon>
        <taxon>Trichostrongylidae</taxon>
        <taxon>Haemonchus</taxon>
    </lineage>
</organism>
<proteinExistence type="predicted"/>
<dbReference type="Proteomes" id="UP000268014">
    <property type="component" value="Unassembled WGS sequence"/>
</dbReference>
<dbReference type="OrthoDB" id="655540at2759"/>
<evidence type="ECO:0000256" key="3">
    <source>
        <dbReference type="ARBA" id="ARBA00022989"/>
    </source>
</evidence>
<evidence type="ECO:0000256" key="4">
    <source>
        <dbReference type="ARBA" id="ARBA00023136"/>
    </source>
</evidence>
<dbReference type="EMBL" id="UZAF01019798">
    <property type="protein sequence ID" value="VDO63674.1"/>
    <property type="molecule type" value="Genomic_DNA"/>
</dbReference>
<dbReference type="Pfam" id="PF01490">
    <property type="entry name" value="Aa_trans"/>
    <property type="match status" value="1"/>
</dbReference>
<keyword evidence="8" id="KW-1185">Reference proteome</keyword>
<name>A0A0N4WZ25_HAEPC</name>
<evidence type="ECO:0000256" key="2">
    <source>
        <dbReference type="ARBA" id="ARBA00022692"/>
    </source>
</evidence>
<evidence type="ECO:0000313" key="7">
    <source>
        <dbReference type="EMBL" id="VDO63674.1"/>
    </source>
</evidence>
<keyword evidence="2 5" id="KW-0812">Transmembrane</keyword>
<reference evidence="9" key="1">
    <citation type="submission" date="2017-02" db="UniProtKB">
        <authorList>
            <consortium name="WormBaseParasite"/>
        </authorList>
    </citation>
    <scope>IDENTIFICATION</scope>
</reference>
<feature type="transmembrane region" description="Helical" evidence="5">
    <location>
        <begin position="37"/>
        <end position="58"/>
    </location>
</feature>
<evidence type="ECO:0000256" key="5">
    <source>
        <dbReference type="SAM" id="Phobius"/>
    </source>
</evidence>
<evidence type="ECO:0000313" key="8">
    <source>
        <dbReference type="Proteomes" id="UP000268014"/>
    </source>
</evidence>
<keyword evidence="4 5" id="KW-0472">Membrane</keyword>
<feature type="transmembrane region" description="Helical" evidence="5">
    <location>
        <begin position="7"/>
        <end position="31"/>
    </location>
</feature>
<accession>A0A0N4WZ25</accession>
<evidence type="ECO:0000256" key="1">
    <source>
        <dbReference type="ARBA" id="ARBA00004370"/>
    </source>
</evidence>
<keyword evidence="3 5" id="KW-1133">Transmembrane helix</keyword>
<evidence type="ECO:0000259" key="6">
    <source>
        <dbReference type="Pfam" id="PF01490"/>
    </source>
</evidence>
<dbReference type="AlphaFoldDB" id="A0A0N4WZ25"/>
<protein>
    <submittedName>
        <fullName evidence="9">Aa_trans domain-containing protein</fullName>
    </submittedName>
</protein>
<dbReference type="GO" id="GO:0016020">
    <property type="term" value="C:membrane"/>
    <property type="evidence" value="ECO:0007669"/>
    <property type="project" value="UniProtKB-SubCell"/>
</dbReference>
<evidence type="ECO:0000313" key="9">
    <source>
        <dbReference type="WBParaSite" id="HPLM_0001716201-mRNA-1"/>
    </source>
</evidence>
<dbReference type="WBParaSite" id="HPLM_0001716201-mRNA-1">
    <property type="protein sequence ID" value="HPLM_0001716201-mRNA-1"/>
    <property type="gene ID" value="HPLM_0001716201"/>
</dbReference>
<gene>
    <name evidence="7" type="ORF">HPLM_LOCUS17154</name>
</gene>
<feature type="domain" description="Amino acid transporter transmembrane" evidence="6">
    <location>
        <begin position="6"/>
        <end position="64"/>
    </location>
</feature>
<reference evidence="7 8" key="2">
    <citation type="submission" date="2018-11" db="EMBL/GenBank/DDBJ databases">
        <authorList>
            <consortium name="Pathogen Informatics"/>
        </authorList>
    </citation>
    <scope>NUCLEOTIDE SEQUENCE [LARGE SCALE GENOMIC DNA]</scope>
    <source>
        <strain evidence="7 8">MHpl1</strain>
    </source>
</reference>
<sequence length="68" mass="7374">MAAEKKLGWIVTAIFIVADMVGGGVVAMPVAFKQSGLLGGIIFMVSIATIFEYTGYQLGKVWCKMMQR</sequence>
<dbReference type="STRING" id="6290.A0A0N4WZ25"/>
<dbReference type="InterPro" id="IPR013057">
    <property type="entry name" value="AA_transpt_TM"/>
</dbReference>